<evidence type="ECO:0000313" key="1">
    <source>
        <dbReference type="EMBL" id="TKT90961.1"/>
    </source>
</evidence>
<keyword evidence="2" id="KW-1185">Reference proteome</keyword>
<dbReference type="Gene3D" id="3.50.30.50">
    <property type="entry name" value="Putative cyclase"/>
    <property type="match status" value="1"/>
</dbReference>
<reference evidence="1 2" key="1">
    <citation type="submission" date="2019-05" db="EMBL/GenBank/DDBJ databases">
        <title>Dyadobacter AR-3-8 sp. nov., isolated from arctic soil.</title>
        <authorList>
            <person name="Chaudhary D.K."/>
        </authorList>
    </citation>
    <scope>NUCLEOTIDE SEQUENCE [LARGE SCALE GENOMIC DNA]</scope>
    <source>
        <strain evidence="1 2">AR-3-8</strain>
    </source>
</reference>
<dbReference type="GO" id="GO:0019441">
    <property type="term" value="P:L-tryptophan catabolic process to kynurenine"/>
    <property type="evidence" value="ECO:0007669"/>
    <property type="project" value="InterPro"/>
</dbReference>
<evidence type="ECO:0000313" key="2">
    <source>
        <dbReference type="Proteomes" id="UP000304900"/>
    </source>
</evidence>
<protein>
    <submittedName>
        <fullName evidence="1">Cyclase family protein</fullName>
    </submittedName>
</protein>
<gene>
    <name evidence="1" type="ORF">FDK13_18550</name>
</gene>
<dbReference type="AlphaFoldDB" id="A0A4U6D469"/>
<dbReference type="InterPro" id="IPR007325">
    <property type="entry name" value="KFase/CYL"/>
</dbReference>
<dbReference type="InterPro" id="IPR037175">
    <property type="entry name" value="KFase_sf"/>
</dbReference>
<dbReference type="SUPFAM" id="SSF102198">
    <property type="entry name" value="Putative cyclase"/>
    <property type="match status" value="1"/>
</dbReference>
<dbReference type="GO" id="GO:0004061">
    <property type="term" value="F:arylformamidase activity"/>
    <property type="evidence" value="ECO:0007669"/>
    <property type="project" value="InterPro"/>
</dbReference>
<dbReference type="EMBL" id="SZVO01000008">
    <property type="protein sequence ID" value="TKT90961.1"/>
    <property type="molecule type" value="Genomic_DNA"/>
</dbReference>
<organism evidence="1 2">
    <name type="scientific">Dyadobacter frigoris</name>
    <dbReference type="NCBI Taxonomy" id="2576211"/>
    <lineage>
        <taxon>Bacteria</taxon>
        <taxon>Pseudomonadati</taxon>
        <taxon>Bacteroidota</taxon>
        <taxon>Cytophagia</taxon>
        <taxon>Cytophagales</taxon>
        <taxon>Spirosomataceae</taxon>
        <taxon>Dyadobacter</taxon>
    </lineage>
</organism>
<sequence length="293" mass="33321">MDKRVVFDFEIEFANGGGIQGQDFRLDIQEDTISDKELADFIVDDLRLLMVGKVNILNKKYIEEKHKRTSTPVFSDPGFIDLSHIIFDGLITYKGLPAPIICDYLSREKSKANYEEGTEFQIGKIEMVTNTGTYIDCPFHRFEDGKDLSEVEIDAFANLDAITVFVPDVLSIGAEYFKNLELRNKAVMVRTDWSKHWNTDQYFEDHPFLTEDAAEYLRDGNVKLVGIDSHNIDDTRGKSRPVHTTLLGSEILIVEHLCNLDKLPHTNYQFSAVPPKFKGAGTFPVRAYATLLN</sequence>
<dbReference type="OrthoDB" id="9796085at2"/>
<name>A0A4U6D469_9BACT</name>
<comment type="caution">
    <text evidence="1">The sequence shown here is derived from an EMBL/GenBank/DDBJ whole genome shotgun (WGS) entry which is preliminary data.</text>
</comment>
<proteinExistence type="predicted"/>
<dbReference type="PANTHER" id="PTHR31118">
    <property type="entry name" value="CYCLASE-LIKE PROTEIN 2"/>
    <property type="match status" value="1"/>
</dbReference>
<dbReference type="RefSeq" id="WP_137341504.1">
    <property type="nucleotide sequence ID" value="NZ_BSQH01000020.1"/>
</dbReference>
<dbReference type="PANTHER" id="PTHR31118:SF32">
    <property type="entry name" value="KYNURENINE FORMAMIDASE"/>
    <property type="match status" value="1"/>
</dbReference>
<dbReference type="Pfam" id="PF04199">
    <property type="entry name" value="Cyclase"/>
    <property type="match status" value="1"/>
</dbReference>
<accession>A0A4U6D469</accession>
<dbReference type="Proteomes" id="UP000304900">
    <property type="component" value="Unassembled WGS sequence"/>
</dbReference>